<protein>
    <submittedName>
        <fullName evidence="13">Portal protein</fullName>
    </submittedName>
</protein>
<feature type="transmembrane region" description="Helical" evidence="11">
    <location>
        <begin position="86"/>
        <end position="110"/>
    </location>
</feature>
<dbReference type="InterPro" id="IPR038770">
    <property type="entry name" value="Na+/solute_symporter_sf"/>
</dbReference>
<evidence type="ECO:0000256" key="2">
    <source>
        <dbReference type="ARBA" id="ARBA00005551"/>
    </source>
</evidence>
<dbReference type="Pfam" id="PF00999">
    <property type="entry name" value="Na_H_Exchanger"/>
    <property type="match status" value="1"/>
</dbReference>
<dbReference type="InterPro" id="IPR036291">
    <property type="entry name" value="NAD(P)-bd_dom_sf"/>
</dbReference>
<accession>A0ABQ3B563</accession>
<sequence length="585" mass="63684">MDHHSKLQVIYFLLAAIVAVPIFRRLGLGAILGYLIAGAAIGPYALKLIPDPASAMHLAEFGVVMLLFVIGLEINPARLWEARNKVVLLGGGQMLLTGFALAVVLSTFVFEWKQAILVGLTLALSSTAFAVPLMEEKNYMATPMGRDGFAVLLMQDLAVIPLLLLLAAWSPVQVVGESSPPLWWGLIAIAGVILAGRYLLTPLLNIIARYGSREIMTATDLLVVLGTAMLMEAVGLSMGMGAFMAGLLLTSSSFKHQLAADIEPFKGLLLGLFFIAVGMTLDLDLLWAHPILIVSLALAMMLIKALTVGLIFRIARYAFKEAFVLGLLMAQGGEFAFVIMDKAKLINFIPSAYANYTVLVVGVSMALTAPLVIMLQALLRKEKIQNQAFDTVDDAENEVIIVGFGRFGQIVGRIMRASDVSFSALEKDATQVDFMKQFGAKSYFGDATRMDLLEAAGIAKATTLVVAIDNVEDSVTIVREVKHLYPHIKFIVRARNRLHAYQLQELGIADSIRETFDSSLLAASRTLSSVGFTDSQVIEKVGIYRDWDEKILLRAGTVYKDDAALRVLAKEGADELRVLMNRSDI</sequence>
<feature type="transmembrane region" description="Helical" evidence="11">
    <location>
        <begin position="322"/>
        <end position="340"/>
    </location>
</feature>
<evidence type="ECO:0000313" key="13">
    <source>
        <dbReference type="EMBL" id="GGY79804.1"/>
    </source>
</evidence>
<gene>
    <name evidence="13" type="primary">kefC</name>
    <name evidence="13" type="ORF">GCM10011613_25960</name>
</gene>
<keyword evidence="9" id="KW-0406">Ion transport</keyword>
<keyword evidence="3" id="KW-0813">Transport</keyword>
<dbReference type="PROSITE" id="PS51201">
    <property type="entry name" value="RCK_N"/>
    <property type="match status" value="1"/>
</dbReference>
<dbReference type="InterPro" id="IPR003148">
    <property type="entry name" value="RCK_N"/>
</dbReference>
<comment type="subcellular location">
    <subcellularLocation>
        <location evidence="1">Membrane</location>
        <topology evidence="1">Multi-pass membrane protein</topology>
    </subcellularLocation>
</comment>
<keyword evidence="14" id="KW-1185">Reference proteome</keyword>
<dbReference type="Gene3D" id="3.40.50.720">
    <property type="entry name" value="NAD(P)-binding Rossmann-like Domain"/>
    <property type="match status" value="1"/>
</dbReference>
<reference evidence="14" key="1">
    <citation type="journal article" date="2019" name="Int. J. Syst. Evol. Microbiol.">
        <title>The Global Catalogue of Microorganisms (GCM) 10K type strain sequencing project: providing services to taxonomists for standard genome sequencing and annotation.</title>
        <authorList>
            <consortium name="The Broad Institute Genomics Platform"/>
            <consortium name="The Broad Institute Genome Sequencing Center for Infectious Disease"/>
            <person name="Wu L."/>
            <person name="Ma J."/>
        </authorList>
    </citation>
    <scope>NUCLEOTIDE SEQUENCE [LARGE SCALE GENOMIC DNA]</scope>
    <source>
        <strain evidence="14">KCTC 32239</strain>
    </source>
</reference>
<dbReference type="EMBL" id="BMYZ01000002">
    <property type="protein sequence ID" value="GGY79804.1"/>
    <property type="molecule type" value="Genomic_DNA"/>
</dbReference>
<keyword evidence="7" id="KW-0630">Potassium</keyword>
<keyword evidence="10 11" id="KW-0472">Membrane</keyword>
<proteinExistence type="inferred from homology"/>
<name>A0ABQ3B563_9GAMM</name>
<evidence type="ECO:0000256" key="11">
    <source>
        <dbReference type="SAM" id="Phobius"/>
    </source>
</evidence>
<evidence type="ECO:0000256" key="4">
    <source>
        <dbReference type="ARBA" id="ARBA00022449"/>
    </source>
</evidence>
<feature type="transmembrane region" description="Helical" evidence="11">
    <location>
        <begin position="116"/>
        <end position="135"/>
    </location>
</feature>
<feature type="transmembrane region" description="Helical" evidence="11">
    <location>
        <begin position="55"/>
        <end position="74"/>
    </location>
</feature>
<feature type="transmembrane region" description="Helical" evidence="11">
    <location>
        <begin position="147"/>
        <end position="169"/>
    </location>
</feature>
<dbReference type="InterPro" id="IPR006153">
    <property type="entry name" value="Cation/H_exchanger_TM"/>
</dbReference>
<feature type="transmembrane region" description="Helical" evidence="11">
    <location>
        <begin position="221"/>
        <end position="248"/>
    </location>
</feature>
<dbReference type="Proteomes" id="UP000619761">
    <property type="component" value="Unassembled WGS sequence"/>
</dbReference>
<dbReference type="InterPro" id="IPR004771">
    <property type="entry name" value="K/H_exchanger"/>
</dbReference>
<dbReference type="PANTHER" id="PTHR46157">
    <property type="entry name" value="K(+) EFFLUX ANTIPORTER 3, CHLOROPLASTIC"/>
    <property type="match status" value="1"/>
</dbReference>
<evidence type="ECO:0000256" key="10">
    <source>
        <dbReference type="ARBA" id="ARBA00023136"/>
    </source>
</evidence>
<comment type="similarity">
    <text evidence="2">Belongs to the monovalent cation:proton antiporter 2 (CPA2) transporter (TC 2.A.37) family.</text>
</comment>
<evidence type="ECO:0000256" key="1">
    <source>
        <dbReference type="ARBA" id="ARBA00004141"/>
    </source>
</evidence>
<dbReference type="NCBIfam" id="TIGR00932">
    <property type="entry name" value="2a37"/>
    <property type="match status" value="1"/>
</dbReference>
<feature type="transmembrane region" description="Helical" evidence="11">
    <location>
        <begin position="181"/>
        <end position="200"/>
    </location>
</feature>
<organism evidence="13 14">
    <name type="scientific">Cellvibrio zantedeschiae</name>
    <dbReference type="NCBI Taxonomy" id="1237077"/>
    <lineage>
        <taxon>Bacteria</taxon>
        <taxon>Pseudomonadati</taxon>
        <taxon>Pseudomonadota</taxon>
        <taxon>Gammaproteobacteria</taxon>
        <taxon>Cellvibrionales</taxon>
        <taxon>Cellvibrionaceae</taxon>
        <taxon>Cellvibrio</taxon>
    </lineage>
</organism>
<evidence type="ECO:0000256" key="7">
    <source>
        <dbReference type="ARBA" id="ARBA00022958"/>
    </source>
</evidence>
<dbReference type="SUPFAM" id="SSF51735">
    <property type="entry name" value="NAD(P)-binding Rossmann-fold domains"/>
    <property type="match status" value="1"/>
</dbReference>
<dbReference type="Pfam" id="PF02254">
    <property type="entry name" value="TrkA_N"/>
    <property type="match status" value="1"/>
</dbReference>
<dbReference type="Gene3D" id="1.20.1530.20">
    <property type="match status" value="1"/>
</dbReference>
<feature type="transmembrane region" description="Helical" evidence="11">
    <location>
        <begin position="30"/>
        <end position="49"/>
    </location>
</feature>
<evidence type="ECO:0000259" key="12">
    <source>
        <dbReference type="PROSITE" id="PS51201"/>
    </source>
</evidence>
<evidence type="ECO:0000256" key="8">
    <source>
        <dbReference type="ARBA" id="ARBA00022989"/>
    </source>
</evidence>
<evidence type="ECO:0000313" key="14">
    <source>
        <dbReference type="Proteomes" id="UP000619761"/>
    </source>
</evidence>
<comment type="caution">
    <text evidence="13">The sequence shown here is derived from an EMBL/GenBank/DDBJ whole genome shotgun (WGS) entry which is preliminary data.</text>
</comment>
<evidence type="ECO:0000256" key="9">
    <source>
        <dbReference type="ARBA" id="ARBA00023065"/>
    </source>
</evidence>
<evidence type="ECO:0000256" key="6">
    <source>
        <dbReference type="ARBA" id="ARBA00022692"/>
    </source>
</evidence>
<feature type="domain" description="RCK N-terminal" evidence="12">
    <location>
        <begin position="396"/>
        <end position="513"/>
    </location>
</feature>
<keyword evidence="6 11" id="KW-0812">Transmembrane</keyword>
<keyword evidence="5" id="KW-0633">Potassium transport</keyword>
<feature type="transmembrane region" description="Helical" evidence="11">
    <location>
        <begin position="294"/>
        <end position="316"/>
    </location>
</feature>
<dbReference type="PANTHER" id="PTHR46157:SF4">
    <property type="entry name" value="K(+) EFFLUX ANTIPORTER 3, CHLOROPLASTIC"/>
    <property type="match status" value="1"/>
</dbReference>
<keyword evidence="8 11" id="KW-1133">Transmembrane helix</keyword>
<evidence type="ECO:0000256" key="3">
    <source>
        <dbReference type="ARBA" id="ARBA00022448"/>
    </source>
</evidence>
<dbReference type="RefSeq" id="WP_189419251.1">
    <property type="nucleotide sequence ID" value="NZ_BMYZ01000002.1"/>
</dbReference>
<evidence type="ECO:0000256" key="5">
    <source>
        <dbReference type="ARBA" id="ARBA00022538"/>
    </source>
</evidence>
<feature type="transmembrane region" description="Helical" evidence="11">
    <location>
        <begin position="352"/>
        <end position="379"/>
    </location>
</feature>
<keyword evidence="4" id="KW-0050">Antiport</keyword>